<dbReference type="PROSITE" id="PS00109">
    <property type="entry name" value="PROTEIN_KINASE_TYR"/>
    <property type="match status" value="1"/>
</dbReference>
<evidence type="ECO:0000256" key="3">
    <source>
        <dbReference type="ARBA" id="ARBA00048679"/>
    </source>
</evidence>
<organism evidence="5 6">
    <name type="scientific">Aspergillus sclerotioniger CBS 115572</name>
    <dbReference type="NCBI Taxonomy" id="1450535"/>
    <lineage>
        <taxon>Eukaryota</taxon>
        <taxon>Fungi</taxon>
        <taxon>Dikarya</taxon>
        <taxon>Ascomycota</taxon>
        <taxon>Pezizomycotina</taxon>
        <taxon>Eurotiomycetes</taxon>
        <taxon>Eurotiomycetidae</taxon>
        <taxon>Eurotiales</taxon>
        <taxon>Aspergillaceae</taxon>
        <taxon>Aspergillus</taxon>
        <taxon>Aspergillus subgen. Circumdati</taxon>
    </lineage>
</organism>
<dbReference type="InterPro" id="IPR051678">
    <property type="entry name" value="AGP_Transferase"/>
</dbReference>
<comment type="catalytic activity">
    <reaction evidence="2">
        <text>L-threonyl-[protein] + ATP = O-phospho-L-threonyl-[protein] + ADP + H(+)</text>
        <dbReference type="Rhea" id="RHEA:46608"/>
        <dbReference type="Rhea" id="RHEA-COMP:11060"/>
        <dbReference type="Rhea" id="RHEA-COMP:11605"/>
        <dbReference type="ChEBI" id="CHEBI:15378"/>
        <dbReference type="ChEBI" id="CHEBI:30013"/>
        <dbReference type="ChEBI" id="CHEBI:30616"/>
        <dbReference type="ChEBI" id="CHEBI:61977"/>
        <dbReference type="ChEBI" id="CHEBI:456216"/>
        <dbReference type="EC" id="2.7.11.1"/>
    </reaction>
</comment>
<dbReference type="EC" id="2.7.11.1" evidence="1"/>
<proteinExistence type="predicted"/>
<evidence type="ECO:0000256" key="1">
    <source>
        <dbReference type="ARBA" id="ARBA00012513"/>
    </source>
</evidence>
<sequence>MSELDEANGVPYTAGNLHLGERYIKVDNKMLFPCPPDVNVLEFPPNKELIVVISKQIAKLVLEIDLSVVSKSRLVFRHTSIPVPEVIVTAFDGEEGNIHMSIIPGTCLDKKWDMLDIESKEFICHQLWDLISKWREIPLPSKFNSLFQCAADGSPSRDPMLADLQDPPRPLTSDSELRERIYERYLYFAGRRYEHTLPDMLPRAERSVFTHGDIATRNIMVDDDNNITGILDWEYAGWYPDYWEYAQIMKPAFYGSFQDFMDKTAPQRWDLGGINASRRVLF</sequence>
<dbReference type="Proteomes" id="UP000246702">
    <property type="component" value="Unassembled WGS sequence"/>
</dbReference>
<dbReference type="GeneID" id="37118334"/>
<evidence type="ECO:0000259" key="4">
    <source>
        <dbReference type="Pfam" id="PF01636"/>
    </source>
</evidence>
<keyword evidence="6" id="KW-1185">Reference proteome</keyword>
<dbReference type="GO" id="GO:0004674">
    <property type="term" value="F:protein serine/threonine kinase activity"/>
    <property type="evidence" value="ECO:0007669"/>
    <property type="project" value="UniProtKB-EC"/>
</dbReference>
<accession>A0A317WSQ0</accession>
<name>A0A317WSQ0_9EURO</name>
<dbReference type="CDD" id="cd05120">
    <property type="entry name" value="APH_ChoK_like"/>
    <property type="match status" value="1"/>
</dbReference>
<dbReference type="EMBL" id="MSFK01000011">
    <property type="protein sequence ID" value="PWY89493.1"/>
    <property type="molecule type" value="Genomic_DNA"/>
</dbReference>
<keyword evidence="5" id="KW-0418">Kinase</keyword>
<dbReference type="STRING" id="1450535.A0A317WSQ0"/>
<dbReference type="InterPro" id="IPR002575">
    <property type="entry name" value="Aminoglycoside_PTrfase"/>
</dbReference>
<gene>
    <name evidence="5" type="ORF">BO94DRAFT_594038</name>
</gene>
<feature type="domain" description="Aminoglycoside phosphotransferase" evidence="4">
    <location>
        <begin position="78"/>
        <end position="249"/>
    </location>
</feature>
<dbReference type="InterPro" id="IPR011009">
    <property type="entry name" value="Kinase-like_dom_sf"/>
</dbReference>
<dbReference type="Gene3D" id="3.90.1200.10">
    <property type="match status" value="1"/>
</dbReference>
<dbReference type="Pfam" id="PF01636">
    <property type="entry name" value="APH"/>
    <property type="match status" value="1"/>
</dbReference>
<dbReference type="RefSeq" id="XP_025468404.1">
    <property type="nucleotide sequence ID" value="XM_025616191.1"/>
</dbReference>
<dbReference type="SUPFAM" id="SSF56112">
    <property type="entry name" value="Protein kinase-like (PK-like)"/>
    <property type="match status" value="1"/>
</dbReference>
<dbReference type="InterPro" id="IPR008266">
    <property type="entry name" value="Tyr_kinase_AS"/>
</dbReference>
<evidence type="ECO:0000313" key="5">
    <source>
        <dbReference type="EMBL" id="PWY89493.1"/>
    </source>
</evidence>
<keyword evidence="5" id="KW-0808">Transferase</keyword>
<dbReference type="PANTHER" id="PTHR21310:SF15">
    <property type="entry name" value="AMINOGLYCOSIDE PHOSPHOTRANSFERASE DOMAIN-CONTAINING PROTEIN"/>
    <property type="match status" value="1"/>
</dbReference>
<reference evidence="5 6" key="1">
    <citation type="submission" date="2016-12" db="EMBL/GenBank/DDBJ databases">
        <title>The genomes of Aspergillus section Nigri reveals drivers in fungal speciation.</title>
        <authorList>
            <consortium name="DOE Joint Genome Institute"/>
            <person name="Vesth T.C."/>
            <person name="Nybo J."/>
            <person name="Theobald S."/>
            <person name="Brandl J."/>
            <person name="Frisvad J.C."/>
            <person name="Nielsen K.F."/>
            <person name="Lyhne E.K."/>
            <person name="Kogle M.E."/>
            <person name="Kuo A."/>
            <person name="Riley R."/>
            <person name="Clum A."/>
            <person name="Nolan M."/>
            <person name="Lipzen A."/>
            <person name="Salamov A."/>
            <person name="Henrissat B."/>
            <person name="Wiebenga A."/>
            <person name="De Vries R.P."/>
            <person name="Grigoriev I.V."/>
            <person name="Mortensen U.H."/>
            <person name="Andersen M.R."/>
            <person name="Baker S.E."/>
        </authorList>
    </citation>
    <scope>NUCLEOTIDE SEQUENCE [LARGE SCALE GENOMIC DNA]</scope>
    <source>
        <strain evidence="5 6">CBS 115572</strain>
    </source>
</reference>
<comment type="caution">
    <text evidence="5">The sequence shown here is derived from an EMBL/GenBank/DDBJ whole genome shotgun (WGS) entry which is preliminary data.</text>
</comment>
<dbReference type="PANTHER" id="PTHR21310">
    <property type="entry name" value="AMINOGLYCOSIDE PHOSPHOTRANSFERASE-RELATED-RELATED"/>
    <property type="match status" value="1"/>
</dbReference>
<comment type="catalytic activity">
    <reaction evidence="3">
        <text>L-seryl-[protein] + ATP = O-phospho-L-seryl-[protein] + ADP + H(+)</text>
        <dbReference type="Rhea" id="RHEA:17989"/>
        <dbReference type="Rhea" id="RHEA-COMP:9863"/>
        <dbReference type="Rhea" id="RHEA-COMP:11604"/>
        <dbReference type="ChEBI" id="CHEBI:15378"/>
        <dbReference type="ChEBI" id="CHEBI:29999"/>
        <dbReference type="ChEBI" id="CHEBI:30616"/>
        <dbReference type="ChEBI" id="CHEBI:83421"/>
        <dbReference type="ChEBI" id="CHEBI:456216"/>
        <dbReference type="EC" id="2.7.11.1"/>
    </reaction>
</comment>
<evidence type="ECO:0000256" key="2">
    <source>
        <dbReference type="ARBA" id="ARBA00047899"/>
    </source>
</evidence>
<protein>
    <recommendedName>
        <fullName evidence="1">non-specific serine/threonine protein kinase</fullName>
        <ecNumber evidence="1">2.7.11.1</ecNumber>
    </recommendedName>
</protein>
<evidence type="ECO:0000313" key="6">
    <source>
        <dbReference type="Proteomes" id="UP000246702"/>
    </source>
</evidence>
<dbReference type="OrthoDB" id="2906425at2759"/>
<dbReference type="AlphaFoldDB" id="A0A317WSQ0"/>